<evidence type="ECO:0008006" key="5">
    <source>
        <dbReference type="Google" id="ProtNLM"/>
    </source>
</evidence>
<dbReference type="EMBL" id="CAXITT010000019">
    <property type="protein sequence ID" value="CAL1527592.1"/>
    <property type="molecule type" value="Genomic_DNA"/>
</dbReference>
<sequence>MADEQIPNESNRTIFRRRLDRTPEKHFEKLPEKEKVAFSNLRKALEEAKFRIVRLRDENDEKDCIIDEERLLRKLAEDKLQNILVDLYNNPEVNSELRQRLPRANKSDPLHKATAAHQRNGDPFVENNFVSLPKGNQSLYLDKMLVENRAREDVNKSYPVALANEAEGHSEIDRYLATSDHELQTDSAYQGLQPGNRQTNRLSNEDTQSSQSILKSSVGITPSSSISPLVQVPTNALSSASFSSTDSSSYQPLPSFHQIGQPSLANGALSTANSSSNDYSRATIPQGTATLALQSLHKDPGTYTTHPSVGSVAIRDGQSSDGRLVSDQRPADTIFYSRQQPTEIRLTNGQPADRLLGDQAVPSNVHHHHNPVTDDVRFLTQHPRDFSNSTHPPTDPRAQPTDLRLAYNYPTDPIGSTRDRPSDPTNGQPQWSATVPSGAQMSYIPAYPLQYPNLPTLPSAAPHHYQYILSNNSTIPPAPSLPANSYSFPYYQSIVPVEGANPRSNQEGVVNVSHVSRLLAEIATLKKENQELRNQLKNAKQDIVLLQSDIKTGQEDSLNTVGALIADVHAAEKKRDEAVKRLVRSADKDKTAALGELDRIKLSNMSSHKRSLSESDISEAEQSSVSLPSQSRAEHSKDSTSTRVYLEQLVSRQREIMKEEMQRVIDQRNEARQKLLNLENKFSALQMSKASDTKLDTLMAKLKLTERERDLLLAKLQFLMRDIGETKLVYNLHKALLAEDPANAMTSYETNKTNKADVNTDLVNSDLLKNNLTAQVLKQADDKINFETKLKSLQKENLAQAEYIDKLQQLVHRQRHKLNTLCAGPMLMD</sequence>
<feature type="region of interest" description="Disordered" evidence="2">
    <location>
        <begin position="382"/>
        <end position="435"/>
    </location>
</feature>
<gene>
    <name evidence="3" type="ORF">GSLYS_00001762001</name>
</gene>
<evidence type="ECO:0000313" key="4">
    <source>
        <dbReference type="Proteomes" id="UP001497497"/>
    </source>
</evidence>
<feature type="region of interest" description="Disordered" evidence="2">
    <location>
        <begin position="189"/>
        <end position="228"/>
    </location>
</feature>
<feature type="compositionally biased region" description="Polar residues" evidence="2">
    <location>
        <begin position="423"/>
        <end position="435"/>
    </location>
</feature>
<proteinExistence type="predicted"/>
<evidence type="ECO:0000313" key="3">
    <source>
        <dbReference type="EMBL" id="CAL1527592.1"/>
    </source>
</evidence>
<name>A0AAV2H1Q0_LYMST</name>
<feature type="coiled-coil region" evidence="1">
    <location>
        <begin position="654"/>
        <end position="722"/>
    </location>
</feature>
<feature type="compositionally biased region" description="Polar residues" evidence="2">
    <location>
        <begin position="189"/>
        <end position="215"/>
    </location>
</feature>
<feature type="compositionally biased region" description="Polar residues" evidence="2">
    <location>
        <begin position="620"/>
        <end position="631"/>
    </location>
</feature>
<evidence type="ECO:0000256" key="1">
    <source>
        <dbReference type="SAM" id="Coils"/>
    </source>
</evidence>
<feature type="coiled-coil region" evidence="1">
    <location>
        <begin position="515"/>
        <end position="556"/>
    </location>
</feature>
<dbReference type="Proteomes" id="UP001497497">
    <property type="component" value="Unassembled WGS sequence"/>
</dbReference>
<feature type="compositionally biased region" description="Low complexity" evidence="2">
    <location>
        <begin position="216"/>
        <end position="228"/>
    </location>
</feature>
<protein>
    <recommendedName>
        <fullName evidence="5">Mirror-image polydactyly gene 1 protein</fullName>
    </recommendedName>
</protein>
<evidence type="ECO:0000256" key="2">
    <source>
        <dbReference type="SAM" id="MobiDB-lite"/>
    </source>
</evidence>
<accession>A0AAV2H1Q0</accession>
<dbReference type="AlphaFoldDB" id="A0AAV2H1Q0"/>
<feature type="region of interest" description="Disordered" evidence="2">
    <location>
        <begin position="605"/>
        <end position="641"/>
    </location>
</feature>
<reference evidence="3 4" key="1">
    <citation type="submission" date="2024-04" db="EMBL/GenBank/DDBJ databases">
        <authorList>
            <consortium name="Genoscope - CEA"/>
            <person name="William W."/>
        </authorList>
    </citation>
    <scope>NUCLEOTIDE SEQUENCE [LARGE SCALE GENOMIC DNA]</scope>
</reference>
<keyword evidence="1" id="KW-0175">Coiled coil</keyword>
<keyword evidence="4" id="KW-1185">Reference proteome</keyword>
<comment type="caution">
    <text evidence="3">The sequence shown here is derived from an EMBL/GenBank/DDBJ whole genome shotgun (WGS) entry which is preliminary data.</text>
</comment>
<organism evidence="3 4">
    <name type="scientific">Lymnaea stagnalis</name>
    <name type="common">Great pond snail</name>
    <name type="synonym">Helix stagnalis</name>
    <dbReference type="NCBI Taxonomy" id="6523"/>
    <lineage>
        <taxon>Eukaryota</taxon>
        <taxon>Metazoa</taxon>
        <taxon>Spiralia</taxon>
        <taxon>Lophotrochozoa</taxon>
        <taxon>Mollusca</taxon>
        <taxon>Gastropoda</taxon>
        <taxon>Heterobranchia</taxon>
        <taxon>Euthyneura</taxon>
        <taxon>Panpulmonata</taxon>
        <taxon>Hygrophila</taxon>
        <taxon>Lymnaeoidea</taxon>
        <taxon>Lymnaeidae</taxon>
        <taxon>Lymnaea</taxon>
    </lineage>
</organism>